<comment type="caution">
    <text evidence="1">The sequence shown here is derived from an EMBL/GenBank/DDBJ whole genome shotgun (WGS) entry which is preliminary data.</text>
</comment>
<keyword evidence="2" id="KW-1185">Reference proteome</keyword>
<accession>A0ABV6MDC4</accession>
<proteinExistence type="predicted"/>
<dbReference type="Gene3D" id="3.30.420.60">
    <property type="entry name" value="eRF1 domain 2"/>
    <property type="match status" value="1"/>
</dbReference>
<dbReference type="InterPro" id="IPR042226">
    <property type="entry name" value="eFR1_2_sf"/>
</dbReference>
<gene>
    <name evidence="1" type="ORF">ACFFIA_34450</name>
</gene>
<dbReference type="RefSeq" id="WP_377259349.1">
    <property type="nucleotide sequence ID" value="NZ_JBHLUH010000074.1"/>
</dbReference>
<dbReference type="EMBL" id="JBHLUH010000074">
    <property type="protein sequence ID" value="MFC0532733.1"/>
    <property type="molecule type" value="Genomic_DNA"/>
</dbReference>
<dbReference type="GO" id="GO:0016787">
    <property type="term" value="F:hydrolase activity"/>
    <property type="evidence" value="ECO:0007669"/>
    <property type="project" value="UniProtKB-KW"/>
</dbReference>
<reference evidence="1 2" key="1">
    <citation type="submission" date="2024-09" db="EMBL/GenBank/DDBJ databases">
        <authorList>
            <person name="Sun Q."/>
            <person name="Mori K."/>
        </authorList>
    </citation>
    <scope>NUCLEOTIDE SEQUENCE [LARGE SCALE GENOMIC DNA]</scope>
    <source>
        <strain evidence="1 2">TBRC 3947</strain>
    </source>
</reference>
<evidence type="ECO:0000313" key="1">
    <source>
        <dbReference type="EMBL" id="MFC0532733.1"/>
    </source>
</evidence>
<organism evidence="1 2">
    <name type="scientific">Phytohabitans kaempferiae</name>
    <dbReference type="NCBI Taxonomy" id="1620943"/>
    <lineage>
        <taxon>Bacteria</taxon>
        <taxon>Bacillati</taxon>
        <taxon>Actinomycetota</taxon>
        <taxon>Actinomycetes</taxon>
        <taxon>Micromonosporales</taxon>
        <taxon>Micromonosporaceae</taxon>
    </lineage>
</organism>
<protein>
    <submittedName>
        <fullName evidence="1">Vms1/Ankzf1 family peptidyl-tRNA hydrolase</fullName>
    </submittedName>
</protein>
<dbReference type="Pfam" id="PF18844">
    <property type="entry name" value="baeRF_family2"/>
    <property type="match status" value="1"/>
</dbReference>
<dbReference type="SUPFAM" id="SSF53137">
    <property type="entry name" value="Translational machinery components"/>
    <property type="match status" value="1"/>
</dbReference>
<keyword evidence="1" id="KW-0378">Hydrolase</keyword>
<dbReference type="Proteomes" id="UP001589867">
    <property type="component" value="Unassembled WGS sequence"/>
</dbReference>
<sequence length="375" mass="40003">MDLSFLRSLYAHPGPWASAYLDATPSTEDAARALALRWRGLRESLAAQGASAGVLVAMDHALDATPAEPDRLGTALFASEAAPDDVTVQRLPSPPRANLARYGALPHAMPLVAQRGEEVGWLRVVADRTGAEVSVFDAGGVRRSETVRGHESYPIQKTKPGGWSQARYQRDAETTWQRNAGDVAAATTDLADALGPDVLVLAGDVRARQLLLDRLPKRWQRRAVLTDAGVRASGADHEPLDEATTVAVAEVADRRTREAVDRFGAQEGLGNGLAAVVSALQREQVEAMLIVDDPSSTDELWIGPEAEQLALDPAELRDMGVQEPVLVRADAALVRAVAETGADLVLVGPDDTDLRRGVGAVLRYADAGTRQQRAG</sequence>
<name>A0ABV6MDC4_9ACTN</name>
<dbReference type="InterPro" id="IPR040701">
    <property type="entry name" value="Bact_RF_family2"/>
</dbReference>
<evidence type="ECO:0000313" key="2">
    <source>
        <dbReference type="Proteomes" id="UP001589867"/>
    </source>
</evidence>